<proteinExistence type="predicted"/>
<keyword evidence="5" id="KW-1185">Reference proteome</keyword>
<reference evidence="4" key="1">
    <citation type="submission" date="2020-03" db="EMBL/GenBank/DDBJ databases">
        <title>Draft Genome Sequence of Cylindrodendrum hubeiense.</title>
        <authorList>
            <person name="Buettner E."/>
            <person name="Kellner H."/>
        </authorList>
    </citation>
    <scope>NUCLEOTIDE SEQUENCE</scope>
    <source>
        <strain evidence="4">IHI 201604</strain>
    </source>
</reference>
<keyword evidence="1" id="KW-0378">Hydrolase</keyword>
<evidence type="ECO:0000313" key="4">
    <source>
        <dbReference type="EMBL" id="KAF7544969.1"/>
    </source>
</evidence>
<dbReference type="EMBL" id="JAANBB010000276">
    <property type="protein sequence ID" value="KAF7544969.1"/>
    <property type="molecule type" value="Genomic_DNA"/>
</dbReference>
<dbReference type="InterPro" id="IPR012462">
    <property type="entry name" value="UFSP1/2_DUB_cat"/>
</dbReference>
<accession>A0A9P5H4U9</accession>
<comment type="caution">
    <text evidence="4">The sequence shown here is derived from an EMBL/GenBank/DDBJ whole genome shotgun (WGS) entry which is preliminary data.</text>
</comment>
<feature type="compositionally biased region" description="Low complexity" evidence="2">
    <location>
        <begin position="150"/>
        <end position="162"/>
    </location>
</feature>
<feature type="domain" description="UFSP1/2/DUB catalytic" evidence="3">
    <location>
        <begin position="229"/>
        <end position="449"/>
    </location>
</feature>
<evidence type="ECO:0000313" key="5">
    <source>
        <dbReference type="Proteomes" id="UP000722485"/>
    </source>
</evidence>
<dbReference type="GO" id="GO:0016787">
    <property type="term" value="F:hydrolase activity"/>
    <property type="evidence" value="ECO:0007669"/>
    <property type="project" value="UniProtKB-KW"/>
</dbReference>
<evidence type="ECO:0000256" key="2">
    <source>
        <dbReference type="SAM" id="MobiDB-lite"/>
    </source>
</evidence>
<sequence length="459" mass="50965">MANSEPIPKCPFCGFKPSEGDYELLLHIETRHPDGQSPFAVAEDPVPCPQDGCGEIVTQDELAYHLELHDLEAKDDVADASEQLSASPATAVAAPDKTVRDETHRKRREKQGSAIQAWKALFGGQKSRHSQDTSHRTRHKTKKLSTTEPSSSDQNSESNASDHTGPTHPAHQREQGRQIARLGKSELGRFAHENQMPPWLIELLQQEGQVINDGVMPVLGQLLEQSPSTQYAYLCHPQVQHVSKLRREGGFCGYRNIQMLTSHIIGARSTGADLFGPTFPTIFEIQDLIENAWDMGFNAQGRIETGGVKGTRKYIGTPEAQAVFCSLSIPCSVQAFKSKERGKAKSLLLKGIEQYFQGGVLDVEARIHLTGLPPIYLQHPGHSLTIVGIEKQMDGEVNLLVFDPSFHDSTKIRQLVGKAFRHKLSTVDEALQPYRRGTQYLRKYSEFEVLYLTNNATAP</sequence>
<dbReference type="Proteomes" id="UP000722485">
    <property type="component" value="Unassembled WGS sequence"/>
</dbReference>
<protein>
    <recommendedName>
        <fullName evidence="3">UFSP1/2/DUB catalytic domain-containing protein</fullName>
    </recommendedName>
</protein>
<dbReference type="Gene3D" id="3.90.70.130">
    <property type="match status" value="1"/>
</dbReference>
<evidence type="ECO:0000256" key="1">
    <source>
        <dbReference type="ARBA" id="ARBA00022801"/>
    </source>
</evidence>
<organism evidence="4 5">
    <name type="scientific">Cylindrodendrum hubeiense</name>
    <dbReference type="NCBI Taxonomy" id="595255"/>
    <lineage>
        <taxon>Eukaryota</taxon>
        <taxon>Fungi</taxon>
        <taxon>Dikarya</taxon>
        <taxon>Ascomycota</taxon>
        <taxon>Pezizomycotina</taxon>
        <taxon>Sordariomycetes</taxon>
        <taxon>Hypocreomycetidae</taxon>
        <taxon>Hypocreales</taxon>
        <taxon>Nectriaceae</taxon>
        <taxon>Cylindrodendrum</taxon>
    </lineage>
</organism>
<evidence type="ECO:0000259" key="3">
    <source>
        <dbReference type="Pfam" id="PF07910"/>
    </source>
</evidence>
<feature type="region of interest" description="Disordered" evidence="2">
    <location>
        <begin position="78"/>
        <end position="176"/>
    </location>
</feature>
<dbReference type="AlphaFoldDB" id="A0A9P5H4U9"/>
<dbReference type="OrthoDB" id="288987at2759"/>
<name>A0A9P5H4U9_9HYPO</name>
<gene>
    <name evidence="4" type="ORF">G7Z17_g9537</name>
</gene>
<dbReference type="Pfam" id="PF07910">
    <property type="entry name" value="Peptidase_C78"/>
    <property type="match status" value="1"/>
</dbReference>